<reference evidence="2 3" key="1">
    <citation type="submission" date="2024-02" db="EMBL/GenBank/DDBJ databases">
        <authorList>
            <person name="Vignale AGUSTIN F."/>
            <person name="Sosa J E."/>
            <person name="Modenutti C."/>
        </authorList>
    </citation>
    <scope>NUCLEOTIDE SEQUENCE [LARGE SCALE GENOMIC DNA]</scope>
</reference>
<proteinExistence type="predicted"/>
<feature type="compositionally biased region" description="Basic and acidic residues" evidence="1">
    <location>
        <begin position="150"/>
        <end position="161"/>
    </location>
</feature>
<protein>
    <submittedName>
        <fullName evidence="2">Uncharacterized protein</fullName>
    </submittedName>
</protein>
<feature type="compositionally biased region" description="Basic and acidic residues" evidence="1">
    <location>
        <begin position="286"/>
        <end position="296"/>
    </location>
</feature>
<feature type="region of interest" description="Disordered" evidence="1">
    <location>
        <begin position="35"/>
        <end position="72"/>
    </location>
</feature>
<feature type="compositionally biased region" description="Basic and acidic residues" evidence="1">
    <location>
        <begin position="426"/>
        <end position="435"/>
    </location>
</feature>
<feature type="region of interest" description="Disordered" evidence="1">
    <location>
        <begin position="318"/>
        <end position="435"/>
    </location>
</feature>
<evidence type="ECO:0000313" key="3">
    <source>
        <dbReference type="Proteomes" id="UP001642360"/>
    </source>
</evidence>
<dbReference type="EMBL" id="CAUOFW020009168">
    <property type="protein sequence ID" value="CAK9184996.1"/>
    <property type="molecule type" value="Genomic_DNA"/>
</dbReference>
<sequence>MGHVDSLSPPSELPDIQKWFSSYVYESPELNTGNGFEDCGYSLEPDGKKDGFNGEASSKEREENLEENKIVGKRDVLVDGESVASNGFVLGYSQPLSLSSDSSQPPDIKNWFSSYVYESPAQELSSDFILSEYKESKFVSKDYNAGKSSNGKEENSRESRTWKNNELIVDCKLPPNCVAKCNDSFEDNKYQHQNVSKSNHEIDGTKSSVVLNVWPFKTISEKILEGDTAKNNEDALPKDVKKSCSNDQGFTGELERKFFQEASDRSLDVNTSIGHTGIKAPGRLFHRSDPTEKTSKAEAQTRVGIAVPESNLDFIVTHAGRKQTSRSNDKENDGNDFAARDFISTKSSRSRRVNDENSFKRPAGDQSESLRTRVRPSSASDKDAILRRKVLSETTNFQHSNASESTGKWRCPQKSKPNLGPPLKQLRLEQWVHRS</sequence>
<feature type="compositionally biased region" description="Basic and acidic residues" evidence="1">
    <location>
        <begin position="352"/>
        <end position="371"/>
    </location>
</feature>
<dbReference type="Proteomes" id="UP001642360">
    <property type="component" value="Unassembled WGS sequence"/>
</dbReference>
<keyword evidence="3" id="KW-1185">Reference proteome</keyword>
<organism evidence="2 3">
    <name type="scientific">Ilex paraguariensis</name>
    <name type="common">yerba mate</name>
    <dbReference type="NCBI Taxonomy" id="185542"/>
    <lineage>
        <taxon>Eukaryota</taxon>
        <taxon>Viridiplantae</taxon>
        <taxon>Streptophyta</taxon>
        <taxon>Embryophyta</taxon>
        <taxon>Tracheophyta</taxon>
        <taxon>Spermatophyta</taxon>
        <taxon>Magnoliopsida</taxon>
        <taxon>eudicotyledons</taxon>
        <taxon>Gunneridae</taxon>
        <taxon>Pentapetalae</taxon>
        <taxon>asterids</taxon>
        <taxon>campanulids</taxon>
        <taxon>Aquifoliales</taxon>
        <taxon>Aquifoliaceae</taxon>
        <taxon>Ilex</taxon>
    </lineage>
</organism>
<accession>A0ABC8UV87</accession>
<feature type="compositionally biased region" description="Basic and acidic residues" evidence="1">
    <location>
        <begin position="45"/>
        <end position="72"/>
    </location>
</feature>
<evidence type="ECO:0000256" key="1">
    <source>
        <dbReference type="SAM" id="MobiDB-lite"/>
    </source>
</evidence>
<gene>
    <name evidence="2" type="ORF">ILEXP_LOCUS55361</name>
</gene>
<evidence type="ECO:0000313" key="2">
    <source>
        <dbReference type="EMBL" id="CAK9184996.1"/>
    </source>
</evidence>
<feature type="region of interest" description="Disordered" evidence="1">
    <location>
        <begin position="142"/>
        <end position="161"/>
    </location>
</feature>
<comment type="caution">
    <text evidence="2">The sequence shown here is derived from an EMBL/GenBank/DDBJ whole genome shotgun (WGS) entry which is preliminary data.</text>
</comment>
<name>A0ABC8UV87_9AQUA</name>
<feature type="region of interest" description="Disordered" evidence="1">
    <location>
        <begin position="272"/>
        <end position="301"/>
    </location>
</feature>
<feature type="compositionally biased region" description="Polar residues" evidence="1">
    <location>
        <begin position="392"/>
        <end position="406"/>
    </location>
</feature>
<dbReference type="PANTHER" id="PTHR36368">
    <property type="entry name" value="ATP-DEPENDENT CASEINOLYTIC PROTEASE/CROTONASE FAMILY PROTEIN"/>
    <property type="match status" value="1"/>
</dbReference>
<dbReference type="PANTHER" id="PTHR36368:SF1">
    <property type="entry name" value="ATP-DEPENDENT CASEINOLYTIC PROTEASE_CROTONASE FAMILY PROTEIN"/>
    <property type="match status" value="1"/>
</dbReference>
<dbReference type="AlphaFoldDB" id="A0ABC8UV87"/>